<comment type="similarity">
    <text evidence="2">Belongs to the YkuD family.</text>
</comment>
<evidence type="ECO:0000256" key="4">
    <source>
        <dbReference type="ARBA" id="ARBA00022801"/>
    </source>
</evidence>
<dbReference type="InterPro" id="IPR050979">
    <property type="entry name" value="LD-transpeptidase"/>
</dbReference>
<evidence type="ECO:0000256" key="2">
    <source>
        <dbReference type="ARBA" id="ARBA00005992"/>
    </source>
</evidence>
<dbReference type="UniPathway" id="UPA00219"/>
<dbReference type="PANTHER" id="PTHR30582">
    <property type="entry name" value="L,D-TRANSPEPTIDASE"/>
    <property type="match status" value="1"/>
</dbReference>
<keyword evidence="12" id="KW-1185">Reference proteome</keyword>
<feature type="domain" description="L,D-TPase catalytic" evidence="10">
    <location>
        <begin position="28"/>
        <end position="152"/>
    </location>
</feature>
<dbReference type="Proteomes" id="UP000319756">
    <property type="component" value="Chromosome"/>
</dbReference>
<dbReference type="InterPro" id="IPR038063">
    <property type="entry name" value="Transpep_catalytic_dom"/>
</dbReference>
<dbReference type="OrthoDB" id="9787225at2"/>
<dbReference type="GO" id="GO:0071972">
    <property type="term" value="F:peptidoglycan L,D-transpeptidase activity"/>
    <property type="evidence" value="ECO:0007669"/>
    <property type="project" value="TreeGrafter"/>
</dbReference>
<comment type="pathway">
    <text evidence="1 9">Cell wall biogenesis; peptidoglycan biosynthesis.</text>
</comment>
<evidence type="ECO:0000256" key="6">
    <source>
        <dbReference type="ARBA" id="ARBA00022984"/>
    </source>
</evidence>
<dbReference type="AlphaFoldDB" id="A0A514LE89"/>
<accession>A0A514LE89</accession>
<dbReference type="FunFam" id="2.40.440.10:FF:000003">
    <property type="entry name" value="L,D-transpeptidase YciB"/>
    <property type="match status" value="1"/>
</dbReference>
<name>A0A514LE89_9BACI</name>
<sequence>MFIKSLAAAIFLFAPLWPMDVEPFPGEPFIIVNKSTNELGWVEHGEVENVHDVATGKDAQDTPEGIFTVIVKAVEPYYRAQDIEGGDPENPLGSRWIGFDAGNTDGRTYGVHGTNDSSTIGESVSLGCIRMHNEEVNGLYDQVPIGTKVWIGTEPDQEIEDIAREIGVLKNEKGIPFSF</sequence>
<dbReference type="EMBL" id="CP035485">
    <property type="protein sequence ID" value="QDI89885.1"/>
    <property type="molecule type" value="Genomic_DNA"/>
</dbReference>
<feature type="active site" description="Nucleophile" evidence="9">
    <location>
        <position position="128"/>
    </location>
</feature>
<keyword evidence="4" id="KW-0378">Hydrolase</keyword>
<dbReference type="SUPFAM" id="SSF141523">
    <property type="entry name" value="L,D-transpeptidase catalytic domain-like"/>
    <property type="match status" value="1"/>
</dbReference>
<keyword evidence="7 9" id="KW-0961">Cell wall biogenesis/degradation</keyword>
<evidence type="ECO:0000256" key="1">
    <source>
        <dbReference type="ARBA" id="ARBA00004752"/>
    </source>
</evidence>
<dbReference type="GO" id="GO:0071555">
    <property type="term" value="P:cell wall organization"/>
    <property type="evidence" value="ECO:0007669"/>
    <property type="project" value="UniProtKB-UniRule"/>
</dbReference>
<organism evidence="11 12">
    <name type="scientific">Salicibibacter halophilus</name>
    <dbReference type="NCBI Taxonomy" id="2502791"/>
    <lineage>
        <taxon>Bacteria</taxon>
        <taxon>Bacillati</taxon>
        <taxon>Bacillota</taxon>
        <taxon>Bacilli</taxon>
        <taxon>Bacillales</taxon>
        <taxon>Bacillaceae</taxon>
        <taxon>Salicibibacter</taxon>
    </lineage>
</organism>
<reference evidence="12" key="1">
    <citation type="submission" date="2019-01" db="EMBL/GenBank/DDBJ databases">
        <title>Genomic analysis of Salicibibacter sp. NKC3-5.</title>
        <authorList>
            <person name="Oh Y.J."/>
        </authorList>
    </citation>
    <scope>NUCLEOTIDE SEQUENCE [LARGE SCALE GENOMIC DNA]</scope>
    <source>
        <strain evidence="12">NKC3-5</strain>
    </source>
</reference>
<dbReference type="KEGG" id="sale:EPH95_00790"/>
<protein>
    <submittedName>
        <fullName evidence="11">L,D-transpeptidase</fullName>
    </submittedName>
</protein>
<evidence type="ECO:0000313" key="12">
    <source>
        <dbReference type="Proteomes" id="UP000319756"/>
    </source>
</evidence>
<keyword evidence="5 9" id="KW-0133">Cell shape</keyword>
<evidence type="ECO:0000256" key="9">
    <source>
        <dbReference type="PROSITE-ProRule" id="PRU01373"/>
    </source>
</evidence>
<comment type="pathway">
    <text evidence="8">Glycan biosynthesis.</text>
</comment>
<keyword evidence="3" id="KW-0808">Transferase</keyword>
<feature type="active site" description="Proton donor/acceptor" evidence="9">
    <location>
        <position position="112"/>
    </location>
</feature>
<dbReference type="Pfam" id="PF03734">
    <property type="entry name" value="YkuD"/>
    <property type="match status" value="1"/>
</dbReference>
<evidence type="ECO:0000259" key="10">
    <source>
        <dbReference type="PROSITE" id="PS52029"/>
    </source>
</evidence>
<evidence type="ECO:0000256" key="8">
    <source>
        <dbReference type="ARBA" id="ARBA00060592"/>
    </source>
</evidence>
<dbReference type="RefSeq" id="WP_142086489.1">
    <property type="nucleotide sequence ID" value="NZ_CP035485.1"/>
</dbReference>
<dbReference type="GO" id="GO:0016740">
    <property type="term" value="F:transferase activity"/>
    <property type="evidence" value="ECO:0007669"/>
    <property type="project" value="UniProtKB-KW"/>
</dbReference>
<evidence type="ECO:0000256" key="3">
    <source>
        <dbReference type="ARBA" id="ARBA00022679"/>
    </source>
</evidence>
<evidence type="ECO:0000256" key="7">
    <source>
        <dbReference type="ARBA" id="ARBA00023316"/>
    </source>
</evidence>
<dbReference type="PROSITE" id="PS52029">
    <property type="entry name" value="LD_TPASE"/>
    <property type="match status" value="1"/>
</dbReference>
<dbReference type="GO" id="GO:0005576">
    <property type="term" value="C:extracellular region"/>
    <property type="evidence" value="ECO:0007669"/>
    <property type="project" value="TreeGrafter"/>
</dbReference>
<evidence type="ECO:0000313" key="11">
    <source>
        <dbReference type="EMBL" id="QDI89885.1"/>
    </source>
</evidence>
<dbReference type="Gene3D" id="2.40.440.10">
    <property type="entry name" value="L,D-transpeptidase catalytic domain-like"/>
    <property type="match status" value="1"/>
</dbReference>
<dbReference type="PANTHER" id="PTHR30582:SF4">
    <property type="entry name" value="L,D-TRANSPEPTIDASE YQJB-RELATED"/>
    <property type="match status" value="1"/>
</dbReference>
<proteinExistence type="inferred from homology"/>
<evidence type="ECO:0000256" key="5">
    <source>
        <dbReference type="ARBA" id="ARBA00022960"/>
    </source>
</evidence>
<dbReference type="GO" id="GO:0018104">
    <property type="term" value="P:peptidoglycan-protein cross-linking"/>
    <property type="evidence" value="ECO:0007669"/>
    <property type="project" value="TreeGrafter"/>
</dbReference>
<keyword evidence="6 9" id="KW-0573">Peptidoglycan synthesis</keyword>
<dbReference type="GO" id="GO:0008360">
    <property type="term" value="P:regulation of cell shape"/>
    <property type="evidence" value="ECO:0007669"/>
    <property type="project" value="UniProtKB-UniRule"/>
</dbReference>
<dbReference type="InterPro" id="IPR005490">
    <property type="entry name" value="LD_TPept_cat_dom"/>
</dbReference>
<dbReference type="CDD" id="cd16913">
    <property type="entry name" value="YkuD_like"/>
    <property type="match status" value="1"/>
</dbReference>
<gene>
    <name evidence="11" type="ORF">EPH95_00790</name>
</gene>